<feature type="domain" description="LysM" evidence="1">
    <location>
        <begin position="65"/>
        <end position="109"/>
    </location>
</feature>
<dbReference type="InterPro" id="IPR018392">
    <property type="entry name" value="LysM"/>
</dbReference>
<dbReference type="SMART" id="SM00257">
    <property type="entry name" value="LysM"/>
    <property type="match status" value="2"/>
</dbReference>
<dbReference type="InterPro" id="IPR036779">
    <property type="entry name" value="LysM_dom_sf"/>
</dbReference>
<proteinExistence type="predicted"/>
<evidence type="ECO:0000259" key="1">
    <source>
        <dbReference type="PROSITE" id="PS51782"/>
    </source>
</evidence>
<dbReference type="EMBL" id="CP049865">
    <property type="protein sequence ID" value="QIK71211.1"/>
    <property type="molecule type" value="Genomic_DNA"/>
</dbReference>
<dbReference type="Gene3D" id="3.10.350.10">
    <property type="entry name" value="LysM domain"/>
    <property type="match status" value="2"/>
</dbReference>
<dbReference type="KEGG" id="prv:G7070_01555"/>
<feature type="domain" description="LysM" evidence="1">
    <location>
        <begin position="14"/>
        <end position="58"/>
    </location>
</feature>
<dbReference type="PANTHER" id="PTHR33734:SF22">
    <property type="entry name" value="MEMBRANE-BOUND LYTIC MUREIN TRANSGLYCOSYLASE D"/>
    <property type="match status" value="1"/>
</dbReference>
<organism evidence="2 3">
    <name type="scientific">Propioniciclava coleopterorum</name>
    <dbReference type="NCBI Taxonomy" id="2714937"/>
    <lineage>
        <taxon>Bacteria</taxon>
        <taxon>Bacillati</taxon>
        <taxon>Actinomycetota</taxon>
        <taxon>Actinomycetes</taxon>
        <taxon>Propionibacteriales</taxon>
        <taxon>Propionibacteriaceae</taxon>
        <taxon>Propioniciclava</taxon>
    </lineage>
</organism>
<gene>
    <name evidence="2" type="ORF">G7070_01555</name>
</gene>
<dbReference type="Proteomes" id="UP000501058">
    <property type="component" value="Chromosome"/>
</dbReference>
<dbReference type="CDD" id="cd00118">
    <property type="entry name" value="LysM"/>
    <property type="match status" value="2"/>
</dbReference>
<dbReference type="AlphaFoldDB" id="A0A6G7Y3L1"/>
<dbReference type="RefSeq" id="WP_166231456.1">
    <property type="nucleotide sequence ID" value="NZ_CP049865.1"/>
</dbReference>
<dbReference type="PANTHER" id="PTHR33734">
    <property type="entry name" value="LYSM DOMAIN-CONTAINING GPI-ANCHORED PROTEIN 2"/>
    <property type="match status" value="1"/>
</dbReference>
<name>A0A6G7Y3L1_9ACTN</name>
<protein>
    <submittedName>
        <fullName evidence="2">LysM peptidoglycan-binding domain-containing protein</fullName>
    </submittedName>
</protein>
<dbReference type="SUPFAM" id="SSF54106">
    <property type="entry name" value="LysM domain"/>
    <property type="match status" value="2"/>
</dbReference>
<dbReference type="PROSITE" id="PS51782">
    <property type="entry name" value="LYSM"/>
    <property type="match status" value="2"/>
</dbReference>
<sequence length="118" mass="12518">MTEPGTAAPLPAPISHVVAAGDTLGKIAQQYGVTLDDLLSWNAISNPDLIQIGQTIELADPNVDKEYIVVAGDTVSELAARFGKRWVDIAAVNKLDDVNLIYVGQKLIIPAQGVARGR</sequence>
<accession>A0A6G7Y3L1</accession>
<reference evidence="2 3" key="1">
    <citation type="submission" date="2020-03" db="EMBL/GenBank/DDBJ databases">
        <title>Propioniciclava sp. nov., isolated from Hydrophilus acuminatus.</title>
        <authorList>
            <person name="Hyun D.-W."/>
            <person name="Bae J.-W."/>
        </authorList>
    </citation>
    <scope>NUCLEOTIDE SEQUENCE [LARGE SCALE GENOMIC DNA]</scope>
    <source>
        <strain evidence="2 3">HDW11</strain>
    </source>
</reference>
<evidence type="ECO:0000313" key="2">
    <source>
        <dbReference type="EMBL" id="QIK71211.1"/>
    </source>
</evidence>
<evidence type="ECO:0000313" key="3">
    <source>
        <dbReference type="Proteomes" id="UP000501058"/>
    </source>
</evidence>
<dbReference type="Pfam" id="PF01476">
    <property type="entry name" value="LysM"/>
    <property type="match status" value="2"/>
</dbReference>
<keyword evidence="3" id="KW-1185">Reference proteome</keyword>